<keyword evidence="1" id="KW-0472">Membrane</keyword>
<reference evidence="2" key="1">
    <citation type="submission" date="2020-05" db="EMBL/GenBank/DDBJ databases">
        <title>Mycena genomes resolve the evolution of fungal bioluminescence.</title>
        <authorList>
            <person name="Tsai I.J."/>
        </authorList>
    </citation>
    <scope>NUCLEOTIDE SEQUENCE</scope>
    <source>
        <strain evidence="2">160909Yilan</strain>
    </source>
</reference>
<feature type="transmembrane region" description="Helical" evidence="1">
    <location>
        <begin position="50"/>
        <end position="67"/>
    </location>
</feature>
<dbReference type="AlphaFoldDB" id="A0A8H6WWX7"/>
<dbReference type="Proteomes" id="UP000623467">
    <property type="component" value="Unassembled WGS sequence"/>
</dbReference>
<feature type="transmembrane region" description="Helical" evidence="1">
    <location>
        <begin position="12"/>
        <end position="38"/>
    </location>
</feature>
<gene>
    <name evidence="2" type="ORF">MSAN_02465000</name>
</gene>
<feature type="transmembrane region" description="Helical" evidence="1">
    <location>
        <begin position="110"/>
        <end position="135"/>
    </location>
</feature>
<evidence type="ECO:0000313" key="3">
    <source>
        <dbReference type="Proteomes" id="UP000623467"/>
    </source>
</evidence>
<keyword evidence="1" id="KW-1133">Transmembrane helix</keyword>
<comment type="caution">
    <text evidence="2">The sequence shown here is derived from an EMBL/GenBank/DDBJ whole genome shotgun (WGS) entry which is preliminary data.</text>
</comment>
<accession>A0A8H6WWX7</accession>
<organism evidence="2 3">
    <name type="scientific">Mycena sanguinolenta</name>
    <dbReference type="NCBI Taxonomy" id="230812"/>
    <lineage>
        <taxon>Eukaryota</taxon>
        <taxon>Fungi</taxon>
        <taxon>Dikarya</taxon>
        <taxon>Basidiomycota</taxon>
        <taxon>Agaricomycotina</taxon>
        <taxon>Agaricomycetes</taxon>
        <taxon>Agaricomycetidae</taxon>
        <taxon>Agaricales</taxon>
        <taxon>Marasmiineae</taxon>
        <taxon>Mycenaceae</taxon>
        <taxon>Mycena</taxon>
    </lineage>
</organism>
<protein>
    <submittedName>
        <fullName evidence="2">Uncharacterized protein</fullName>
    </submittedName>
</protein>
<evidence type="ECO:0000256" key="1">
    <source>
        <dbReference type="SAM" id="Phobius"/>
    </source>
</evidence>
<name>A0A8H6WWX7_9AGAR</name>
<keyword evidence="1" id="KW-0812">Transmembrane</keyword>
<proteinExistence type="predicted"/>
<keyword evidence="3" id="KW-1185">Reference proteome</keyword>
<feature type="transmembrane region" description="Helical" evidence="1">
    <location>
        <begin position="79"/>
        <end position="98"/>
    </location>
</feature>
<sequence>MTFRSTTAVQEALNSMTIALISPATALTFFLALFTILLPSDLFHFLNGPSLFLLSIRICLVVATVLLNPVQMEKGTVRFMLAMVLALLFQGLWGYSSFIGRPGLDGEDDVVGAILFGLTIGTMTVYVAVALPFMFQELNDETIIEAYEDMEIWAGPLFYPFYLFWIYRNHCITITVSPWSLQVHPESC</sequence>
<evidence type="ECO:0000313" key="2">
    <source>
        <dbReference type="EMBL" id="KAF7330150.1"/>
    </source>
</evidence>
<dbReference type="EMBL" id="JACAZH010000069">
    <property type="protein sequence ID" value="KAF7330150.1"/>
    <property type="molecule type" value="Genomic_DNA"/>
</dbReference>